<keyword evidence="12" id="KW-0325">Glycoprotein</keyword>
<evidence type="ECO:0000256" key="3">
    <source>
        <dbReference type="ARBA" id="ARBA00008773"/>
    </source>
</evidence>
<keyword evidence="13" id="KW-0326">Glycosidase</keyword>
<dbReference type="InterPro" id="IPR000490">
    <property type="entry name" value="Glyco_hydro_17"/>
</dbReference>
<evidence type="ECO:0000256" key="7">
    <source>
        <dbReference type="ARBA" id="ARBA00022729"/>
    </source>
</evidence>
<dbReference type="SMART" id="SM00768">
    <property type="entry name" value="X8"/>
    <property type="match status" value="1"/>
</dbReference>
<dbReference type="GO" id="GO:0009506">
    <property type="term" value="C:plasmodesma"/>
    <property type="evidence" value="ECO:0007669"/>
    <property type="project" value="UniProtKB-ARBA"/>
</dbReference>
<dbReference type="FunFam" id="1.20.58.1040:FF:000001">
    <property type="entry name" value="Glucan endo-1,3-beta-glucosidase 4"/>
    <property type="match status" value="1"/>
</dbReference>
<dbReference type="InterPro" id="IPR012946">
    <property type="entry name" value="X8"/>
</dbReference>
<dbReference type="FunFam" id="3.20.20.80:FF:000002">
    <property type="entry name" value="Glucan endo-1,3-beta-glucosidase 3"/>
    <property type="match status" value="1"/>
</dbReference>
<protein>
    <recommendedName>
        <fullName evidence="4">glucan endo-1,3-beta-D-glucosidase</fullName>
        <ecNumber evidence="4">3.2.1.39</ecNumber>
    </recommendedName>
</protein>
<proteinExistence type="inferred from homology"/>
<dbReference type="Gene3D" id="1.20.58.1040">
    <property type="match status" value="1"/>
</dbReference>
<evidence type="ECO:0000256" key="11">
    <source>
        <dbReference type="ARBA" id="ARBA00023157"/>
    </source>
</evidence>
<feature type="domain" description="X8" evidence="16">
    <location>
        <begin position="351"/>
        <end position="436"/>
    </location>
</feature>
<keyword evidence="9" id="KW-0611">Plant defense</keyword>
<dbReference type="GO" id="GO:0098552">
    <property type="term" value="C:side of membrane"/>
    <property type="evidence" value="ECO:0007669"/>
    <property type="project" value="UniProtKB-KW"/>
</dbReference>
<gene>
    <name evidence="17" type="ORF">SI8410_04006015</name>
</gene>
<keyword evidence="18" id="KW-1185">Reference proteome</keyword>
<dbReference type="Pfam" id="PF07983">
    <property type="entry name" value="X8"/>
    <property type="match status" value="1"/>
</dbReference>
<evidence type="ECO:0000256" key="1">
    <source>
        <dbReference type="ARBA" id="ARBA00000382"/>
    </source>
</evidence>
<evidence type="ECO:0000313" key="17">
    <source>
        <dbReference type="EMBL" id="CAA7395354.1"/>
    </source>
</evidence>
<feature type="region of interest" description="Disordered" evidence="15">
    <location>
        <begin position="443"/>
        <end position="465"/>
    </location>
</feature>
<accession>A0A7I8KDQ4</accession>
<keyword evidence="10" id="KW-0472">Membrane</keyword>
<keyword evidence="6" id="KW-0449">Lipoprotein</keyword>
<dbReference type="InterPro" id="IPR044965">
    <property type="entry name" value="Glyco_hydro_17_plant"/>
</dbReference>
<dbReference type="EC" id="3.2.1.39" evidence="4"/>
<evidence type="ECO:0000256" key="13">
    <source>
        <dbReference type="ARBA" id="ARBA00023295"/>
    </source>
</evidence>
<evidence type="ECO:0000256" key="6">
    <source>
        <dbReference type="ARBA" id="ARBA00022622"/>
    </source>
</evidence>
<evidence type="ECO:0000259" key="16">
    <source>
        <dbReference type="SMART" id="SM00768"/>
    </source>
</evidence>
<keyword evidence="6" id="KW-0336">GPI-anchor</keyword>
<comment type="subcellular location">
    <subcellularLocation>
        <location evidence="2">Cell membrane</location>
        <topology evidence="2">Lipid-anchor</topology>
        <topology evidence="2">GPI-anchor</topology>
    </subcellularLocation>
</comment>
<evidence type="ECO:0000256" key="4">
    <source>
        <dbReference type="ARBA" id="ARBA00012780"/>
    </source>
</evidence>
<dbReference type="InterPro" id="IPR017853">
    <property type="entry name" value="GH"/>
</dbReference>
<evidence type="ECO:0000256" key="15">
    <source>
        <dbReference type="SAM" id="MobiDB-lite"/>
    </source>
</evidence>
<dbReference type="SUPFAM" id="SSF51445">
    <property type="entry name" value="(Trans)glycosidases"/>
    <property type="match status" value="1"/>
</dbReference>
<dbReference type="EMBL" id="LR746267">
    <property type="protein sequence ID" value="CAA7395354.1"/>
    <property type="molecule type" value="Genomic_DNA"/>
</dbReference>
<name>A0A7I8KDQ4_SPIIN</name>
<evidence type="ECO:0000256" key="10">
    <source>
        <dbReference type="ARBA" id="ARBA00023136"/>
    </source>
</evidence>
<organism evidence="17 18">
    <name type="scientific">Spirodela intermedia</name>
    <name type="common">Intermediate duckweed</name>
    <dbReference type="NCBI Taxonomy" id="51605"/>
    <lineage>
        <taxon>Eukaryota</taxon>
        <taxon>Viridiplantae</taxon>
        <taxon>Streptophyta</taxon>
        <taxon>Embryophyta</taxon>
        <taxon>Tracheophyta</taxon>
        <taxon>Spermatophyta</taxon>
        <taxon>Magnoliopsida</taxon>
        <taxon>Liliopsida</taxon>
        <taxon>Araceae</taxon>
        <taxon>Lemnoideae</taxon>
        <taxon>Spirodela</taxon>
    </lineage>
</organism>
<evidence type="ECO:0000256" key="12">
    <source>
        <dbReference type="ARBA" id="ARBA00023180"/>
    </source>
</evidence>
<dbReference type="GO" id="GO:0006952">
    <property type="term" value="P:defense response"/>
    <property type="evidence" value="ECO:0007669"/>
    <property type="project" value="UniProtKB-KW"/>
</dbReference>
<dbReference type="GO" id="GO:0005886">
    <property type="term" value="C:plasma membrane"/>
    <property type="evidence" value="ECO:0007669"/>
    <property type="project" value="UniProtKB-SubCell"/>
</dbReference>
<evidence type="ECO:0000256" key="2">
    <source>
        <dbReference type="ARBA" id="ARBA00004609"/>
    </source>
</evidence>
<reference evidence="17" key="1">
    <citation type="submission" date="2020-02" db="EMBL/GenBank/DDBJ databases">
        <authorList>
            <person name="Scholz U."/>
            <person name="Mascher M."/>
            <person name="Fiebig A."/>
        </authorList>
    </citation>
    <scope>NUCLEOTIDE SEQUENCE</scope>
</reference>
<evidence type="ECO:0000256" key="5">
    <source>
        <dbReference type="ARBA" id="ARBA00022475"/>
    </source>
</evidence>
<evidence type="ECO:0000313" key="18">
    <source>
        <dbReference type="Proteomes" id="UP000663760"/>
    </source>
</evidence>
<keyword evidence="8" id="KW-0378">Hydrolase</keyword>
<evidence type="ECO:0000256" key="14">
    <source>
        <dbReference type="RuleBase" id="RU004335"/>
    </source>
</evidence>
<dbReference type="Proteomes" id="UP000663760">
    <property type="component" value="Chromosome 4"/>
</dbReference>
<comment type="catalytic activity">
    <reaction evidence="1">
        <text>Hydrolysis of (1-&gt;3)-beta-D-glucosidic linkages in (1-&gt;3)-beta-D-glucans.</text>
        <dbReference type="EC" id="3.2.1.39"/>
    </reaction>
</comment>
<sequence length="489" mass="50654">MSTTRGPADDLLLLLLLSCSFVGFNIGGGSSAAAAVSLLKVQGIRHVRLSDADHRLLSALAGTGVEVIVGVQNDEVLRIGQSPAAAAEWVKTNVATFAPATNITFIAVGDEVLTSIPNAADVLVAAVEHLHSALVAADLNLQVKVSTPHSMAVIPRPFPPSAAAFNSTWSSVMVELLQFLQKTGSFFMLNAQPYHGYIEGGGIFPLDYALFKPLLPSKQIVDPNTLSSYGNMFDAMIDAAFFSMEALNFSGVPVLVTETGWPWRGGAAAPDATIGNALLYNGNLHRHVLAGAGTPARPNATVGAYIYELFAEPAAEEESWGLFFPNGTAVYSINLGAPGSLPANSSELAGVFCVANSSSSASELKAGLDWACSVGQANCTAIQPGQPCYDDEDVPAVASFAYNDYYHRMQATGGTCNFGGTAFLTTADPSHAACVFAGSSGSNASGGTTSPAFGPISPGNDGPPPPHAAAAEFNLLLPLLLLLLLHLVS</sequence>
<evidence type="ECO:0000256" key="8">
    <source>
        <dbReference type="ARBA" id="ARBA00022801"/>
    </source>
</evidence>
<dbReference type="Gene3D" id="3.20.20.80">
    <property type="entry name" value="Glycosidases"/>
    <property type="match status" value="1"/>
</dbReference>
<dbReference type="OrthoDB" id="941679at2759"/>
<evidence type="ECO:0000256" key="9">
    <source>
        <dbReference type="ARBA" id="ARBA00022821"/>
    </source>
</evidence>
<dbReference type="PANTHER" id="PTHR32227">
    <property type="entry name" value="GLUCAN ENDO-1,3-BETA-GLUCOSIDASE BG1-RELATED-RELATED"/>
    <property type="match status" value="1"/>
</dbReference>
<keyword evidence="7" id="KW-0732">Signal</keyword>
<dbReference type="GO" id="GO:0042973">
    <property type="term" value="F:glucan endo-1,3-beta-D-glucosidase activity"/>
    <property type="evidence" value="ECO:0007669"/>
    <property type="project" value="UniProtKB-EC"/>
</dbReference>
<comment type="similarity">
    <text evidence="3 14">Belongs to the glycosyl hydrolase 17 family.</text>
</comment>
<dbReference type="GO" id="GO:0005975">
    <property type="term" value="P:carbohydrate metabolic process"/>
    <property type="evidence" value="ECO:0007669"/>
    <property type="project" value="InterPro"/>
</dbReference>
<dbReference type="AlphaFoldDB" id="A0A7I8KDQ4"/>
<keyword evidence="11" id="KW-1015">Disulfide bond</keyword>
<dbReference type="Pfam" id="PF00332">
    <property type="entry name" value="Glyco_hydro_17"/>
    <property type="match status" value="1"/>
</dbReference>
<keyword evidence="5" id="KW-1003">Cell membrane</keyword>